<evidence type="ECO:0000313" key="4">
    <source>
        <dbReference type="Proteomes" id="UP000320160"/>
    </source>
</evidence>
<organism evidence="3 4">
    <name type="scientific">Sphingorhabdus contaminans</name>
    <dbReference type="NCBI Taxonomy" id="1343899"/>
    <lineage>
        <taxon>Bacteria</taxon>
        <taxon>Pseudomonadati</taxon>
        <taxon>Pseudomonadota</taxon>
        <taxon>Alphaproteobacteria</taxon>
        <taxon>Sphingomonadales</taxon>
        <taxon>Sphingomonadaceae</taxon>
        <taxon>Sphingorhabdus</taxon>
    </lineage>
</organism>
<dbReference type="SUPFAM" id="SSF81469">
    <property type="entry name" value="Bacterial aa3 type cytochrome c oxidase subunit IV"/>
    <property type="match status" value="1"/>
</dbReference>
<evidence type="ECO:0000259" key="2">
    <source>
        <dbReference type="Pfam" id="PF07835"/>
    </source>
</evidence>
<accession>A0A553WIM6</accession>
<dbReference type="AlphaFoldDB" id="A0A553WIM6"/>
<dbReference type="RefSeq" id="WP_143775444.1">
    <property type="nucleotide sequence ID" value="NZ_VKKU01000001.1"/>
</dbReference>
<name>A0A553WIM6_9SPHN</name>
<protein>
    <submittedName>
        <fullName evidence="3">Aa3-type cytochrome c oxidase subunit IV</fullName>
    </submittedName>
</protein>
<keyword evidence="4" id="KW-1185">Reference proteome</keyword>
<dbReference type="Proteomes" id="UP000320160">
    <property type="component" value="Unassembled WGS sequence"/>
</dbReference>
<dbReference type="InterPro" id="IPR036596">
    <property type="entry name" value="Cyt-C_aa3_sf"/>
</dbReference>
<keyword evidence="1" id="KW-0812">Transmembrane</keyword>
<dbReference type="InterPro" id="IPR012422">
    <property type="entry name" value="Cyt_c_oxidase_su4_bac-aa3"/>
</dbReference>
<dbReference type="Pfam" id="PF07835">
    <property type="entry name" value="COX4_pro_2"/>
    <property type="match status" value="1"/>
</dbReference>
<gene>
    <name evidence="3" type="ORF">FOM92_03830</name>
</gene>
<evidence type="ECO:0000313" key="3">
    <source>
        <dbReference type="EMBL" id="TSB04556.1"/>
    </source>
</evidence>
<keyword evidence="1" id="KW-1133">Transmembrane helix</keyword>
<comment type="caution">
    <text evidence="3">The sequence shown here is derived from an EMBL/GenBank/DDBJ whole genome shotgun (WGS) entry which is preliminary data.</text>
</comment>
<proteinExistence type="predicted"/>
<feature type="domain" description="Cytochrome c oxidase subunit IV bacterial aa3 type" evidence="2">
    <location>
        <begin position="12"/>
        <end position="37"/>
    </location>
</feature>
<dbReference type="Gene3D" id="1.20.5.160">
    <property type="entry name" value="Bacterial aa3 type cytochrome c oxidase subunit IV"/>
    <property type="match status" value="1"/>
</dbReference>
<keyword evidence="1" id="KW-0472">Membrane</keyword>
<dbReference type="EMBL" id="VKKU01000001">
    <property type="protein sequence ID" value="TSB04556.1"/>
    <property type="molecule type" value="Genomic_DNA"/>
</dbReference>
<reference evidence="3 4" key="1">
    <citation type="submission" date="2019-07" db="EMBL/GenBank/DDBJ databases">
        <authorList>
            <person name="Park M."/>
        </authorList>
    </citation>
    <scope>NUCLEOTIDE SEQUENCE [LARGE SCALE GENOMIC DNA]</scope>
    <source>
        <strain evidence="3 4">KCTC32445</strain>
    </source>
</reference>
<evidence type="ECO:0000256" key="1">
    <source>
        <dbReference type="SAM" id="Phobius"/>
    </source>
</evidence>
<feature type="transmembrane region" description="Helical" evidence="1">
    <location>
        <begin position="20"/>
        <end position="40"/>
    </location>
</feature>
<sequence>MAHNQDLGPAKETYAGFVALFKWGTIAAVVVTALVVLIIANSAA</sequence>